<dbReference type="RefSeq" id="WP_013018604.1">
    <property type="nucleotide sequence ID" value="NC_013947.1"/>
</dbReference>
<accession>D3PUM0</accession>
<dbReference type="InterPro" id="IPR006764">
    <property type="entry name" value="SAM_dep_MeTrfase_SAV2177_type"/>
</dbReference>
<dbReference type="Pfam" id="PF04672">
    <property type="entry name" value="Methyltransf_19"/>
    <property type="match status" value="1"/>
</dbReference>
<name>D3PUM0_STANL</name>
<gene>
    <name evidence="1" type="ordered locus">Snas_3369</name>
</gene>
<dbReference type="HOGENOM" id="CLU_067079_0_0_11"/>
<dbReference type="PIRSF" id="PIRSF017393">
    <property type="entry name" value="MTase_SAV2177"/>
    <property type="match status" value="1"/>
</dbReference>
<reference evidence="1 2" key="1">
    <citation type="journal article" date="2009" name="Stand. Genomic Sci.">
        <title>Complete genome sequence of Stackebrandtia nassauensis type strain (LLR-40K-21).</title>
        <authorList>
            <person name="Munk C."/>
            <person name="Lapidus A."/>
            <person name="Copeland A."/>
            <person name="Jando M."/>
            <person name="Mayilraj S."/>
            <person name="Glavina Del Rio T."/>
            <person name="Nolan M."/>
            <person name="Chen F."/>
            <person name="Lucas S."/>
            <person name="Tice H."/>
            <person name="Cheng J.F."/>
            <person name="Han C."/>
            <person name="Detter J.C."/>
            <person name="Bruce D."/>
            <person name="Goodwin L."/>
            <person name="Chain P."/>
            <person name="Pitluck S."/>
            <person name="Goker M."/>
            <person name="Ovchinikova G."/>
            <person name="Pati A."/>
            <person name="Ivanova N."/>
            <person name="Mavromatis K."/>
            <person name="Chen A."/>
            <person name="Palaniappan K."/>
            <person name="Land M."/>
            <person name="Hauser L."/>
            <person name="Chang Y.J."/>
            <person name="Jeffries C.D."/>
            <person name="Bristow J."/>
            <person name="Eisen J.A."/>
            <person name="Markowitz V."/>
            <person name="Hugenholtz P."/>
            <person name="Kyrpides N.C."/>
            <person name="Klenk H.P."/>
        </authorList>
    </citation>
    <scope>NUCLEOTIDE SEQUENCE [LARGE SCALE GENOMIC DNA]</scope>
    <source>
        <strain evidence="2">DSM 44728 / CIP 108903 / NRRL B-16338 / NBRC 102104 / LLR-40K-21</strain>
    </source>
</reference>
<evidence type="ECO:0000313" key="1">
    <source>
        <dbReference type="EMBL" id="ADD43033.1"/>
    </source>
</evidence>
<dbReference type="AlphaFoldDB" id="D3PUM0"/>
<proteinExistence type="predicted"/>
<evidence type="ECO:0000313" key="2">
    <source>
        <dbReference type="Proteomes" id="UP000000844"/>
    </source>
</evidence>
<dbReference type="KEGG" id="sna:Snas_3369"/>
<dbReference type="Proteomes" id="UP000000844">
    <property type="component" value="Chromosome"/>
</dbReference>
<protein>
    <recommendedName>
        <fullName evidence="3">S-adenosyl methyltransferase</fullName>
    </recommendedName>
</protein>
<dbReference type="EMBL" id="CP001778">
    <property type="protein sequence ID" value="ADD43033.1"/>
    <property type="molecule type" value="Genomic_DNA"/>
</dbReference>
<keyword evidence="2" id="KW-1185">Reference proteome</keyword>
<dbReference type="eggNOG" id="COG0084">
    <property type="taxonomic scope" value="Bacteria"/>
</dbReference>
<dbReference type="OrthoDB" id="4134439at2"/>
<evidence type="ECO:0008006" key="3">
    <source>
        <dbReference type="Google" id="ProtNLM"/>
    </source>
</evidence>
<dbReference type="Gene3D" id="3.40.50.150">
    <property type="entry name" value="Vaccinia Virus protein VP39"/>
    <property type="match status" value="1"/>
</dbReference>
<dbReference type="STRING" id="446470.Snas_3369"/>
<sequence length="265" mass="29615">MTDQSPPNIRTDIPHSARIWNYWMGGKDNYKIDRTVGDMSLRIDPGIATMATESRRFLMRTVSYVTSTGRMRQFLDIGTGLPTMQNTHEVAQKRAPESKVVYVDNDPAVLAHARALLTSTSDEGVTDYIDRDFHDPDQIIAEARNILNFKKPIAVMFMGVLGHAESVKEQQRIVSTVMDAVPSGSYLIYWDGTTDSDAYVKLCEEYAKTGGAPYIPRSRDEIRAVFDGLEMVDPGFVSITEWHTNEADIEDSEPISAYGGVARKP</sequence>
<organism evidence="1 2">
    <name type="scientific">Stackebrandtia nassauensis (strain DSM 44728 / CIP 108903 / NRRL B-16338 / NBRC 102104 / LLR-40K-21)</name>
    <dbReference type="NCBI Taxonomy" id="446470"/>
    <lineage>
        <taxon>Bacteria</taxon>
        <taxon>Bacillati</taxon>
        <taxon>Actinomycetota</taxon>
        <taxon>Actinomycetes</taxon>
        <taxon>Glycomycetales</taxon>
        <taxon>Glycomycetaceae</taxon>
        <taxon>Stackebrandtia</taxon>
    </lineage>
</organism>
<dbReference type="InterPro" id="IPR029063">
    <property type="entry name" value="SAM-dependent_MTases_sf"/>
</dbReference>
<dbReference type="SUPFAM" id="SSF53335">
    <property type="entry name" value="S-adenosyl-L-methionine-dependent methyltransferases"/>
    <property type="match status" value="1"/>
</dbReference>